<evidence type="ECO:0000256" key="7">
    <source>
        <dbReference type="ARBA" id="ARBA00022958"/>
    </source>
</evidence>
<dbReference type="Proteomes" id="UP000005237">
    <property type="component" value="Unassembled WGS sequence"/>
</dbReference>
<feature type="transmembrane region" description="Helical" evidence="14">
    <location>
        <begin position="389"/>
        <end position="410"/>
    </location>
</feature>
<feature type="transmembrane region" description="Helical" evidence="14">
    <location>
        <begin position="167"/>
        <end position="188"/>
    </location>
</feature>
<keyword evidence="4 14" id="KW-0812">Transmembrane</keyword>
<evidence type="ECO:0000313" key="16">
    <source>
        <dbReference type="EnsemblMetazoa" id="CJA10165.1"/>
    </source>
</evidence>
<dbReference type="GO" id="GO:0042734">
    <property type="term" value="C:presynaptic membrane"/>
    <property type="evidence" value="ECO:0007669"/>
    <property type="project" value="TreeGrafter"/>
</dbReference>
<dbReference type="InterPro" id="IPR003974">
    <property type="entry name" value="K_chnl_volt-dep_Kv3"/>
</dbReference>
<comment type="subcellular location">
    <subcellularLocation>
        <location evidence="1">Membrane</location>
        <topology evidence="1">Multi-pass membrane protein</topology>
    </subcellularLocation>
</comment>
<dbReference type="SUPFAM" id="SSF54695">
    <property type="entry name" value="POZ domain"/>
    <property type="match status" value="1"/>
</dbReference>
<proteinExistence type="inferred from homology"/>
<evidence type="ECO:0000256" key="10">
    <source>
        <dbReference type="ARBA" id="ARBA00023136"/>
    </source>
</evidence>
<reference evidence="16" key="2">
    <citation type="submission" date="2022-06" db="UniProtKB">
        <authorList>
            <consortium name="EnsemblMetazoa"/>
        </authorList>
    </citation>
    <scope>IDENTIFICATION</scope>
    <source>
        <strain evidence="16">DF5081</strain>
    </source>
</reference>
<feature type="transmembrane region" description="Helical" evidence="14">
    <location>
        <begin position="422"/>
        <end position="441"/>
    </location>
</feature>
<evidence type="ECO:0000256" key="12">
    <source>
        <dbReference type="ARBA" id="ARBA00061303"/>
    </source>
</evidence>
<accession>A0A8R1HY85</accession>
<feature type="transmembrane region" description="Helical" evidence="14">
    <location>
        <begin position="448"/>
        <end position="473"/>
    </location>
</feature>
<keyword evidence="2" id="KW-0813">Transport</keyword>
<dbReference type="GO" id="GO:0008076">
    <property type="term" value="C:voltage-gated potassium channel complex"/>
    <property type="evidence" value="ECO:0007669"/>
    <property type="project" value="InterPro"/>
</dbReference>
<dbReference type="GO" id="GO:0043679">
    <property type="term" value="C:axon terminus"/>
    <property type="evidence" value="ECO:0007669"/>
    <property type="project" value="TreeGrafter"/>
</dbReference>
<dbReference type="SMART" id="SM00225">
    <property type="entry name" value="BTB"/>
    <property type="match status" value="1"/>
</dbReference>
<dbReference type="CDD" id="cd18416">
    <property type="entry name" value="BTB_Shaw-like"/>
    <property type="match status" value="1"/>
</dbReference>
<keyword evidence="6" id="KW-0851">Voltage-gated channel</keyword>
<dbReference type="GO" id="GO:0045211">
    <property type="term" value="C:postsynaptic membrane"/>
    <property type="evidence" value="ECO:0007669"/>
    <property type="project" value="TreeGrafter"/>
</dbReference>
<dbReference type="InterPro" id="IPR005821">
    <property type="entry name" value="Ion_trans_dom"/>
</dbReference>
<dbReference type="GO" id="GO:0032590">
    <property type="term" value="C:dendrite membrane"/>
    <property type="evidence" value="ECO:0007669"/>
    <property type="project" value="TreeGrafter"/>
</dbReference>
<evidence type="ECO:0000256" key="9">
    <source>
        <dbReference type="ARBA" id="ARBA00023065"/>
    </source>
</evidence>
<dbReference type="GO" id="GO:0032809">
    <property type="term" value="C:neuronal cell body membrane"/>
    <property type="evidence" value="ECO:0007669"/>
    <property type="project" value="TreeGrafter"/>
</dbReference>
<evidence type="ECO:0000256" key="5">
    <source>
        <dbReference type="ARBA" id="ARBA00022826"/>
    </source>
</evidence>
<dbReference type="Gene3D" id="1.10.287.930">
    <property type="entry name" value="Mammalian shaker kv1.2 potassium channel- beta subunit complex"/>
    <property type="match status" value="1"/>
</dbReference>
<dbReference type="AlphaFoldDB" id="A0A8R1HY85"/>
<dbReference type="InterPro" id="IPR028325">
    <property type="entry name" value="VG_K_chnl"/>
</dbReference>
<dbReference type="Pfam" id="PF02214">
    <property type="entry name" value="BTB_2"/>
    <property type="match status" value="1"/>
</dbReference>
<keyword evidence="11" id="KW-0407">Ion channel</keyword>
<dbReference type="GO" id="GO:0001508">
    <property type="term" value="P:action potential"/>
    <property type="evidence" value="ECO:0007669"/>
    <property type="project" value="TreeGrafter"/>
</dbReference>
<dbReference type="Gene3D" id="1.10.287.70">
    <property type="match status" value="1"/>
</dbReference>
<feature type="transmembrane region" description="Helical" evidence="14">
    <location>
        <begin position="232"/>
        <end position="254"/>
    </location>
</feature>
<dbReference type="InterPro" id="IPR003131">
    <property type="entry name" value="T1-type_BTB"/>
</dbReference>
<dbReference type="InterPro" id="IPR000210">
    <property type="entry name" value="BTB/POZ_dom"/>
</dbReference>
<evidence type="ECO:0000259" key="15">
    <source>
        <dbReference type="SMART" id="SM00225"/>
    </source>
</evidence>
<keyword evidence="9" id="KW-0406">Ion transport</keyword>
<dbReference type="Gene3D" id="1.20.120.350">
    <property type="entry name" value="Voltage-gated potassium channels. Chain C"/>
    <property type="match status" value="1"/>
</dbReference>
<dbReference type="InterPro" id="IPR003968">
    <property type="entry name" value="K_chnl_volt-dep_Kv"/>
</dbReference>
<feature type="domain" description="BTB" evidence="15">
    <location>
        <begin position="5"/>
        <end position="105"/>
    </location>
</feature>
<dbReference type="FunFam" id="1.20.120.350:FF:000074">
    <property type="entry name" value="SHaW family of potassium channels"/>
    <property type="match status" value="1"/>
</dbReference>
<evidence type="ECO:0000256" key="4">
    <source>
        <dbReference type="ARBA" id="ARBA00022692"/>
    </source>
</evidence>
<keyword evidence="5" id="KW-0631">Potassium channel</keyword>
<dbReference type="GO" id="GO:0051260">
    <property type="term" value="P:protein homooligomerization"/>
    <property type="evidence" value="ECO:0007669"/>
    <property type="project" value="InterPro"/>
</dbReference>
<dbReference type="Pfam" id="PF00520">
    <property type="entry name" value="Ion_trans"/>
    <property type="match status" value="2"/>
</dbReference>
<organism evidence="16 17">
    <name type="scientific">Caenorhabditis japonica</name>
    <dbReference type="NCBI Taxonomy" id="281687"/>
    <lineage>
        <taxon>Eukaryota</taxon>
        <taxon>Metazoa</taxon>
        <taxon>Ecdysozoa</taxon>
        <taxon>Nematoda</taxon>
        <taxon>Chromadorea</taxon>
        <taxon>Rhabditida</taxon>
        <taxon>Rhabditina</taxon>
        <taxon>Rhabditomorpha</taxon>
        <taxon>Rhabditoidea</taxon>
        <taxon>Rhabditidae</taxon>
        <taxon>Peloderinae</taxon>
        <taxon>Caenorhabditis</taxon>
    </lineage>
</organism>
<comment type="similarity">
    <text evidence="12">Belongs to the potassium channel family. C (Shaw) (TC 1.A.1.2) subfamily. Shaw sub-subfamily.</text>
</comment>
<dbReference type="EnsemblMetazoa" id="CJA10165.1">
    <property type="protein sequence ID" value="CJA10165.1"/>
    <property type="gene ID" value="WBGene00129369"/>
</dbReference>
<keyword evidence="17" id="KW-1185">Reference proteome</keyword>
<evidence type="ECO:0000256" key="14">
    <source>
        <dbReference type="SAM" id="Phobius"/>
    </source>
</evidence>
<feature type="region of interest" description="Disordered" evidence="13">
    <location>
        <begin position="507"/>
        <end position="551"/>
    </location>
</feature>
<evidence type="ECO:0000256" key="8">
    <source>
        <dbReference type="ARBA" id="ARBA00022989"/>
    </source>
</evidence>
<feature type="transmembrane region" description="Helical" evidence="14">
    <location>
        <begin position="266"/>
        <end position="288"/>
    </location>
</feature>
<dbReference type="PRINTS" id="PR01491">
    <property type="entry name" value="KVCHANNEL"/>
</dbReference>
<dbReference type="PANTHER" id="PTHR11537:SF252">
    <property type="entry name" value="POTASSIUM VOLTAGE-GATED CHANNEL PROTEIN SHAW"/>
    <property type="match status" value="1"/>
</dbReference>
<evidence type="ECO:0000256" key="11">
    <source>
        <dbReference type="ARBA" id="ARBA00023303"/>
    </source>
</evidence>
<dbReference type="SUPFAM" id="SSF81324">
    <property type="entry name" value="Voltage-gated potassium channels"/>
    <property type="match status" value="2"/>
</dbReference>
<keyword evidence="10 14" id="KW-0472">Membrane</keyword>
<evidence type="ECO:0000256" key="3">
    <source>
        <dbReference type="ARBA" id="ARBA00022538"/>
    </source>
</evidence>
<evidence type="ECO:0000256" key="6">
    <source>
        <dbReference type="ARBA" id="ARBA00022882"/>
    </source>
</evidence>
<dbReference type="GO" id="GO:0005251">
    <property type="term" value="F:delayed rectifier potassium channel activity"/>
    <property type="evidence" value="ECO:0007669"/>
    <property type="project" value="TreeGrafter"/>
</dbReference>
<dbReference type="FunFam" id="1.10.287.70:FF:000002">
    <property type="entry name" value="Potassium voltage-gated channel subfamily a member"/>
    <property type="match status" value="1"/>
</dbReference>
<feature type="compositionally biased region" description="Basic residues" evidence="13">
    <location>
        <begin position="510"/>
        <end position="520"/>
    </location>
</feature>
<feature type="transmembrane region" description="Helical" evidence="14">
    <location>
        <begin position="344"/>
        <end position="366"/>
    </location>
</feature>
<dbReference type="Gene3D" id="3.30.710.10">
    <property type="entry name" value="Potassium Channel Kv1.1, Chain A"/>
    <property type="match status" value="1"/>
</dbReference>
<keyword evidence="8 14" id="KW-1133">Transmembrane helix</keyword>
<dbReference type="InterPro" id="IPR011333">
    <property type="entry name" value="SKP1/BTB/POZ_sf"/>
</dbReference>
<reference evidence="17" key="1">
    <citation type="submission" date="2010-08" db="EMBL/GenBank/DDBJ databases">
        <authorList>
            <consortium name="Caenorhabditis japonica Sequencing Consortium"/>
            <person name="Wilson R.K."/>
        </authorList>
    </citation>
    <scope>NUCLEOTIDE SEQUENCE [LARGE SCALE GENOMIC DNA]</scope>
    <source>
        <strain evidence="17">DF5081</strain>
    </source>
</reference>
<evidence type="ECO:0000256" key="13">
    <source>
        <dbReference type="SAM" id="MobiDB-lite"/>
    </source>
</evidence>
<dbReference type="PRINTS" id="PR00169">
    <property type="entry name" value="KCHANNEL"/>
</dbReference>
<evidence type="ECO:0000256" key="2">
    <source>
        <dbReference type="ARBA" id="ARBA00022448"/>
    </source>
</evidence>
<keyword evidence="7" id="KW-0630">Potassium</keyword>
<dbReference type="PANTHER" id="PTHR11537">
    <property type="entry name" value="VOLTAGE-GATED POTASSIUM CHANNEL"/>
    <property type="match status" value="1"/>
</dbReference>
<dbReference type="InterPro" id="IPR027359">
    <property type="entry name" value="Volt_channel_dom_sf"/>
</dbReference>
<protein>
    <submittedName>
        <fullName evidence="16">BTB domain-containing protein</fullName>
    </submittedName>
</protein>
<dbReference type="FunFam" id="3.30.710.10:FF:000020">
    <property type="entry name" value="Potassium voltage-gated channel protein Shaw"/>
    <property type="match status" value="1"/>
</dbReference>
<sequence length="551" mass="62576">MDTEHRVILNVGGIRHETYTHVLKKIPATRLSRLTPNLANYDPVLNEYFFDRHPGVFSMILNYYRTGKLHYPTNVCGPLFEEELEFWGLDANQVEPCCWMTYTQHRDTQDTLAVIESLDLDGDPPTQEEIAKKFGWEDDYYTGNMSHWQRLKPRVWALFDEPWSSKYARVISFISVAFILASTCSFILKTDPSFQIPDIDVFYSLRVVDEGGFKNYHKTIGTDKPLTSPHPYFFYVDLICNIWFTIELLIRSLFCPSFHKFVRSPLTIIDVVSTGAFFFESVLHAILIQTGSLVTLDFLSNDLCAQLIRSLFCPSFHKFVRSPLTIIDVVSTGAFFFESVLHAILIQTGSLVTLDFLSMICVLRLFKLTQHFSGLKILIQTFKASAQELFLLVFFVILAIVIFAALVYYAERSQLNRENQFTSIPLGLWWSLVTISTVGFGDMVPKTYLGMLVGSLCALMGVLTIALPVPVIVSNFSNLYSHSQARAKLPKKRRRVLQAHEVKPTLLGVKQHHGKHRKKSSSATFNQPPATFKNANGGPPLHENASSKLMA</sequence>
<name>A0A8R1HY85_CAEJA</name>
<keyword evidence="3" id="KW-0633">Potassium transport</keyword>
<evidence type="ECO:0000313" key="17">
    <source>
        <dbReference type="Proteomes" id="UP000005237"/>
    </source>
</evidence>
<dbReference type="PRINTS" id="PR01498">
    <property type="entry name" value="SHAWCHANNEL"/>
</dbReference>
<evidence type="ECO:0000256" key="1">
    <source>
        <dbReference type="ARBA" id="ARBA00004141"/>
    </source>
</evidence>